<reference evidence="2" key="1">
    <citation type="submission" date="2021-12" db="EMBL/GenBank/DDBJ databases">
        <authorList>
            <person name="King R."/>
        </authorList>
    </citation>
    <scope>NUCLEOTIDE SEQUENCE</scope>
</reference>
<proteinExistence type="predicted"/>
<dbReference type="AlphaFoldDB" id="A0A9P0F2E3"/>
<evidence type="ECO:0000313" key="3">
    <source>
        <dbReference type="Proteomes" id="UP001152759"/>
    </source>
</evidence>
<dbReference type="InterPro" id="IPR048366">
    <property type="entry name" value="TNP-like_GBD"/>
</dbReference>
<dbReference type="Pfam" id="PF21788">
    <property type="entry name" value="TNP-like_GBD"/>
    <property type="match status" value="1"/>
</dbReference>
<protein>
    <recommendedName>
        <fullName evidence="1">Transposable element P transposase-like GTP-binding insertion domain-containing protein</fullName>
    </recommendedName>
</protein>
<accession>A0A9P0F2E3</accession>
<dbReference type="Proteomes" id="UP001152759">
    <property type="component" value="Chromosome 2"/>
</dbReference>
<dbReference type="EMBL" id="OU963863">
    <property type="protein sequence ID" value="CAH0385436.1"/>
    <property type="molecule type" value="Genomic_DNA"/>
</dbReference>
<feature type="domain" description="Transposable element P transposase-like GTP-binding insertion" evidence="1">
    <location>
        <begin position="94"/>
        <end position="156"/>
    </location>
</feature>
<gene>
    <name evidence="2" type="ORF">BEMITA_LOCUS4660</name>
</gene>
<organism evidence="2 3">
    <name type="scientific">Bemisia tabaci</name>
    <name type="common">Sweetpotato whitefly</name>
    <name type="synonym">Aleurodes tabaci</name>
    <dbReference type="NCBI Taxonomy" id="7038"/>
    <lineage>
        <taxon>Eukaryota</taxon>
        <taxon>Metazoa</taxon>
        <taxon>Ecdysozoa</taxon>
        <taxon>Arthropoda</taxon>
        <taxon>Hexapoda</taxon>
        <taxon>Insecta</taxon>
        <taxon>Pterygota</taxon>
        <taxon>Neoptera</taxon>
        <taxon>Paraneoptera</taxon>
        <taxon>Hemiptera</taxon>
        <taxon>Sternorrhyncha</taxon>
        <taxon>Aleyrodoidea</taxon>
        <taxon>Aleyrodidae</taxon>
        <taxon>Aleyrodinae</taxon>
        <taxon>Bemisia</taxon>
    </lineage>
</organism>
<evidence type="ECO:0000259" key="1">
    <source>
        <dbReference type="Pfam" id="PF21788"/>
    </source>
</evidence>
<name>A0A9P0F2E3_BEMTA</name>
<keyword evidence="3" id="KW-1185">Reference proteome</keyword>
<sequence>MPTEDAGIRYDSRDVPRLLPIIAAEYLIVLPVWRFSSLMTSLTSDCKSQVAQYTLPVPLTDVPHLFKTSIDMLLTHGRIAFSQEIATANDIPTRKAEKKHLKHLRDYQANKELEICHKLKRKSLKPSHFDKMNVHQAYWIFNSQVAAALEFLVEKKGFDKNVRTTAWQLRHVF</sequence>
<evidence type="ECO:0000313" key="2">
    <source>
        <dbReference type="EMBL" id="CAH0385436.1"/>
    </source>
</evidence>